<reference evidence="2" key="1">
    <citation type="journal article" date="2010" name="Genome Biol.">
        <title>Genome sequence of the necrotrophic plant pathogen Pythium ultimum reveals original pathogenicity mechanisms and effector repertoire.</title>
        <authorList>
            <person name="Levesque C.A."/>
            <person name="Brouwer H."/>
            <person name="Cano L."/>
            <person name="Hamilton J.P."/>
            <person name="Holt C."/>
            <person name="Huitema E."/>
            <person name="Raffaele S."/>
            <person name="Robideau G.P."/>
            <person name="Thines M."/>
            <person name="Win J."/>
            <person name="Zerillo M.M."/>
            <person name="Beakes G.W."/>
            <person name="Boore J.L."/>
            <person name="Busam D."/>
            <person name="Dumas B."/>
            <person name="Ferriera S."/>
            <person name="Fuerstenberg S.I."/>
            <person name="Gachon C.M."/>
            <person name="Gaulin E."/>
            <person name="Govers F."/>
            <person name="Grenville-Briggs L."/>
            <person name="Horner N."/>
            <person name="Hostetler J."/>
            <person name="Jiang R.H."/>
            <person name="Johnson J."/>
            <person name="Krajaejun T."/>
            <person name="Lin H."/>
            <person name="Meijer H.J."/>
            <person name="Moore B."/>
            <person name="Morris P."/>
            <person name="Phuntmart V."/>
            <person name="Puiu D."/>
            <person name="Shetty J."/>
            <person name="Stajich J.E."/>
            <person name="Tripathy S."/>
            <person name="Wawra S."/>
            <person name="van West P."/>
            <person name="Whitty B.R."/>
            <person name="Coutinho P.M."/>
            <person name="Henrissat B."/>
            <person name="Martin F."/>
            <person name="Thomas P.D."/>
            <person name="Tyler B.M."/>
            <person name="De Vries R.P."/>
            <person name="Kamoun S."/>
            <person name="Yandell M."/>
            <person name="Tisserat N."/>
            <person name="Buell C.R."/>
        </authorList>
    </citation>
    <scope>NUCLEOTIDE SEQUENCE</scope>
    <source>
        <strain evidence="2">DAOM:BR144</strain>
    </source>
</reference>
<keyword evidence="2" id="KW-1185">Reference proteome</keyword>
<organism evidence="1 2">
    <name type="scientific">Globisporangium ultimum (strain ATCC 200006 / CBS 805.95 / DAOM BR144)</name>
    <name type="common">Pythium ultimum</name>
    <dbReference type="NCBI Taxonomy" id="431595"/>
    <lineage>
        <taxon>Eukaryota</taxon>
        <taxon>Sar</taxon>
        <taxon>Stramenopiles</taxon>
        <taxon>Oomycota</taxon>
        <taxon>Peronosporomycetes</taxon>
        <taxon>Pythiales</taxon>
        <taxon>Pythiaceae</taxon>
        <taxon>Globisporangium</taxon>
    </lineage>
</organism>
<evidence type="ECO:0000313" key="1">
    <source>
        <dbReference type="EnsemblProtists" id="PYU1_T011545"/>
    </source>
</evidence>
<dbReference type="HOGENOM" id="CLU_1345575_0_0_1"/>
<protein>
    <submittedName>
        <fullName evidence="1">Uncharacterized protein</fullName>
    </submittedName>
</protein>
<reference evidence="2" key="2">
    <citation type="submission" date="2010-04" db="EMBL/GenBank/DDBJ databases">
        <authorList>
            <person name="Buell R."/>
            <person name="Hamilton J."/>
            <person name="Hostetler J."/>
        </authorList>
    </citation>
    <scope>NUCLEOTIDE SEQUENCE [LARGE SCALE GENOMIC DNA]</scope>
    <source>
        <strain evidence="2">DAOM:BR144</strain>
    </source>
</reference>
<sequence length="204" mass="24370">MRIASQKLQRFVRNVIRRQRDQVIRQLQAGSTIAAFLQRVVARKQRRIQDLEYKSRLRIAQFYQQRMLIRRARMELWRRRQVLTGGAILSEYLSKQELQRAFRHWGLQCAELRQQERLRLNASAKVLQRLFRAIVTAARLRRQRESAIRIQTAFQGCRARKYVHELRHRRRKAVKRQKQHTAAIRIQAHWHGACGTASDAQTAE</sequence>
<evidence type="ECO:0000313" key="2">
    <source>
        <dbReference type="Proteomes" id="UP000019132"/>
    </source>
</evidence>
<proteinExistence type="predicted"/>
<dbReference type="AlphaFoldDB" id="K3X2U6"/>
<accession>K3X2U6</accession>
<dbReference type="Proteomes" id="UP000019132">
    <property type="component" value="Unassembled WGS sequence"/>
</dbReference>
<dbReference type="Gene3D" id="1.20.5.190">
    <property type="match status" value="1"/>
</dbReference>
<dbReference type="InParanoid" id="K3X2U6"/>
<dbReference type="EnsemblProtists" id="PYU1_T011545">
    <property type="protein sequence ID" value="PYU1_T011545"/>
    <property type="gene ID" value="PYU1_G011519"/>
</dbReference>
<name>K3X2U6_GLOUD</name>
<reference evidence="1" key="3">
    <citation type="submission" date="2015-02" db="UniProtKB">
        <authorList>
            <consortium name="EnsemblProtists"/>
        </authorList>
    </citation>
    <scope>IDENTIFICATION</scope>
    <source>
        <strain evidence="1">DAOM BR144</strain>
    </source>
</reference>
<dbReference type="PROSITE" id="PS50096">
    <property type="entry name" value="IQ"/>
    <property type="match status" value="1"/>
</dbReference>
<dbReference type="VEuPathDB" id="FungiDB:PYU1_G011519"/>
<dbReference type="EMBL" id="GL376571">
    <property type="status" value="NOT_ANNOTATED_CDS"/>
    <property type="molecule type" value="Genomic_DNA"/>
</dbReference>